<proteinExistence type="predicted"/>
<accession>A0A653L6S4</accession>
<dbReference type="AlphaFoldDB" id="A0A653L6S4"/>
<gene>
    <name evidence="1" type="ORF">AERO8C_30297</name>
</gene>
<name>A0A653L6S4_AERVE</name>
<organism evidence="1 2">
    <name type="scientific">Aeromonas veronii</name>
    <dbReference type="NCBI Taxonomy" id="654"/>
    <lineage>
        <taxon>Bacteria</taxon>
        <taxon>Pseudomonadati</taxon>
        <taxon>Pseudomonadota</taxon>
        <taxon>Gammaproteobacteria</taxon>
        <taxon>Aeromonadales</taxon>
        <taxon>Aeromonadaceae</taxon>
        <taxon>Aeromonas</taxon>
    </lineage>
</organism>
<dbReference type="EMBL" id="CABWLC010000016">
    <property type="protein sequence ID" value="VXA86757.1"/>
    <property type="molecule type" value="Genomic_DNA"/>
</dbReference>
<evidence type="ECO:0000313" key="2">
    <source>
        <dbReference type="Proteomes" id="UP000439123"/>
    </source>
</evidence>
<evidence type="ECO:0000313" key="1">
    <source>
        <dbReference type="EMBL" id="VXA86757.1"/>
    </source>
</evidence>
<dbReference type="Proteomes" id="UP000439123">
    <property type="component" value="Unassembled WGS sequence"/>
</dbReference>
<protein>
    <submittedName>
        <fullName evidence="1">Uncharacterized protein</fullName>
    </submittedName>
</protein>
<sequence>MAGSQAELSGCFDGKNRQKNLIKRMEKGGEWLSLLATKRLNSAHKYQPAEQMEGEGEQIEQQEVRLAATAVDEVDPGGQQRQHAGNLEAAAQHHLDAEIGKVEGEQDAGKAGELGGAVELAIRVEQQRDQGSNALIQRDQGQQPACNQKQGCLHRGLSRQTVLV</sequence>
<reference evidence="1 2" key="1">
    <citation type="submission" date="2019-10" db="EMBL/GenBank/DDBJ databases">
        <authorList>
            <person name="Karimi E."/>
        </authorList>
    </citation>
    <scope>NUCLEOTIDE SEQUENCE [LARGE SCALE GENOMIC DNA]</scope>
    <source>
        <strain evidence="1">Aeromonas sp. 8C</strain>
    </source>
</reference>